<reference evidence="1" key="1">
    <citation type="submission" date="2019-05" db="EMBL/GenBank/DDBJ databases">
        <title>Metatranscriptomic reconstruction reveals RNA viruses with the potential to shape carbon cycling in soil.</title>
        <authorList>
            <person name="Starr E.P."/>
            <person name="Nuccio E."/>
            <person name="Pett-Ridge J."/>
            <person name="Banfield J.F."/>
            <person name="Firestone M.K."/>
        </authorList>
    </citation>
    <scope>NUCLEOTIDE SEQUENCE</scope>
    <source>
        <strain evidence="1">H1_Bulk_29_scaffold_1413</strain>
    </source>
</reference>
<gene>
    <name evidence="1" type="ORF">H1Bulk291413_000002</name>
</gene>
<accession>A0A514D1U2</accession>
<proteinExistence type="predicted"/>
<organism evidence="1">
    <name type="scientific">Leviviridae sp</name>
    <dbReference type="NCBI Taxonomy" id="2027243"/>
    <lineage>
        <taxon>Viruses</taxon>
        <taxon>Riboviria</taxon>
        <taxon>Orthornavirae</taxon>
        <taxon>Lenarviricota</taxon>
        <taxon>Leviviricetes</taxon>
        <taxon>Norzivirales</taxon>
        <taxon>Fiersviridae</taxon>
    </lineage>
</organism>
<evidence type="ECO:0000313" key="1">
    <source>
        <dbReference type="EMBL" id="QDH87588.1"/>
    </source>
</evidence>
<protein>
    <submittedName>
        <fullName evidence="1">Uncharacterized protein</fullName>
    </submittedName>
</protein>
<dbReference type="EMBL" id="MN033495">
    <property type="protein sequence ID" value="QDH87588.1"/>
    <property type="molecule type" value="Genomic_RNA"/>
</dbReference>
<name>A0A514D1U2_9VIRU</name>
<sequence length="62" mass="7016">MNGIFFDVSVSDRPDGRSVQMHLFYSEAKSLTPGEYIRLKNFLVEANNLFKMSSRGDTEDPG</sequence>